<accession>A0A495W824</accession>
<dbReference type="SUPFAM" id="SSF53335">
    <property type="entry name" value="S-adenosyl-L-methionine-dependent methyltransferases"/>
    <property type="match status" value="1"/>
</dbReference>
<dbReference type="AlphaFoldDB" id="A0A495W824"/>
<keyword evidence="3" id="KW-1185">Reference proteome</keyword>
<dbReference type="InterPro" id="IPR008884">
    <property type="entry name" value="TylF_MeTrfase"/>
</dbReference>
<evidence type="ECO:0000256" key="1">
    <source>
        <dbReference type="SAM" id="Coils"/>
    </source>
</evidence>
<dbReference type="PANTHER" id="PTHR40036:SF1">
    <property type="entry name" value="MACROCIN O-METHYLTRANSFERASE"/>
    <property type="match status" value="1"/>
</dbReference>
<protein>
    <submittedName>
        <fullName evidence="2">Macrocin-O-methyltransferase TylF</fullName>
    </submittedName>
</protein>
<dbReference type="PANTHER" id="PTHR40036">
    <property type="entry name" value="MACROCIN O-METHYLTRANSFERASE"/>
    <property type="match status" value="1"/>
</dbReference>
<keyword evidence="1" id="KW-0175">Coiled coil</keyword>
<dbReference type="OrthoDB" id="7056009at2"/>
<keyword evidence="2" id="KW-0808">Transferase</keyword>
<dbReference type="GO" id="GO:0008168">
    <property type="term" value="F:methyltransferase activity"/>
    <property type="evidence" value="ECO:0007669"/>
    <property type="project" value="UniProtKB-KW"/>
</dbReference>
<evidence type="ECO:0000313" key="2">
    <source>
        <dbReference type="EMBL" id="RKT55958.1"/>
    </source>
</evidence>
<organism evidence="2 3">
    <name type="scientific">Saccharothrix australiensis</name>
    <dbReference type="NCBI Taxonomy" id="2072"/>
    <lineage>
        <taxon>Bacteria</taxon>
        <taxon>Bacillati</taxon>
        <taxon>Actinomycetota</taxon>
        <taxon>Actinomycetes</taxon>
        <taxon>Pseudonocardiales</taxon>
        <taxon>Pseudonocardiaceae</taxon>
        <taxon>Saccharothrix</taxon>
    </lineage>
</organism>
<name>A0A495W824_9PSEU</name>
<proteinExistence type="predicted"/>
<dbReference type="Proteomes" id="UP000282084">
    <property type="component" value="Unassembled WGS sequence"/>
</dbReference>
<dbReference type="GO" id="GO:0032259">
    <property type="term" value="P:methylation"/>
    <property type="evidence" value="ECO:0007669"/>
    <property type="project" value="UniProtKB-KW"/>
</dbReference>
<evidence type="ECO:0000313" key="3">
    <source>
        <dbReference type="Proteomes" id="UP000282084"/>
    </source>
</evidence>
<dbReference type="EMBL" id="RBXO01000001">
    <property type="protein sequence ID" value="RKT55958.1"/>
    <property type="molecule type" value="Genomic_DNA"/>
</dbReference>
<dbReference type="RefSeq" id="WP_121007594.1">
    <property type="nucleotide sequence ID" value="NZ_RBXO01000001.1"/>
</dbReference>
<feature type="coiled-coil region" evidence="1">
    <location>
        <begin position="16"/>
        <end position="43"/>
    </location>
</feature>
<dbReference type="InterPro" id="IPR029063">
    <property type="entry name" value="SAM-dependent_MTases_sf"/>
</dbReference>
<dbReference type="Pfam" id="PF05711">
    <property type="entry name" value="TylF"/>
    <property type="match status" value="1"/>
</dbReference>
<keyword evidence="2" id="KW-0489">Methyltransferase</keyword>
<comment type="caution">
    <text evidence="2">The sequence shown here is derived from an EMBL/GenBank/DDBJ whole genome shotgun (WGS) entry which is preliminary data.</text>
</comment>
<dbReference type="Gene3D" id="3.40.50.150">
    <property type="entry name" value="Vaccinia Virus protein VP39"/>
    <property type="match status" value="1"/>
</dbReference>
<gene>
    <name evidence="2" type="ORF">C8E97_4646</name>
</gene>
<reference evidence="2 3" key="1">
    <citation type="submission" date="2018-10" db="EMBL/GenBank/DDBJ databases">
        <title>Sequencing the genomes of 1000 actinobacteria strains.</title>
        <authorList>
            <person name="Klenk H.-P."/>
        </authorList>
    </citation>
    <scope>NUCLEOTIDE SEQUENCE [LARGE SCALE GENOMIC DNA]</scope>
    <source>
        <strain evidence="2 3">DSM 43800</strain>
    </source>
</reference>
<sequence>MLPRLRQALRLPPTRAQRAAAERDDLVRRLRREFEEVAREEADRIIAVVREVEHRARRDVHAEADRYALRTTERFVRDNLLTAPAFPNRFDTLRHALAHAPEHGMALEFGVFRGTTLKIIVEERGGDVHGFDSFEGLPEDWRPNRPAGYFRADLVPEVPGAGIVPGWFDETLPGFFAEHPGDVAFLHLDADLYSSTVTALEHAGPRLRPGSVVLFDEYFNYPGWEAHEHRAWREFVARHDVAFEYLCFTADNEQLAVRVTAIGSDAAEEVPAPPTP</sequence>